<protein>
    <recommendedName>
        <fullName evidence="2">BAH domain-containing protein</fullName>
    </recommendedName>
</protein>
<dbReference type="InterPro" id="IPR001025">
    <property type="entry name" value="BAH_dom"/>
</dbReference>
<organism evidence="3 4">
    <name type="scientific">Tripterygium wilfordii</name>
    <name type="common">Thunder God vine</name>
    <dbReference type="NCBI Taxonomy" id="458696"/>
    <lineage>
        <taxon>Eukaryota</taxon>
        <taxon>Viridiplantae</taxon>
        <taxon>Streptophyta</taxon>
        <taxon>Embryophyta</taxon>
        <taxon>Tracheophyta</taxon>
        <taxon>Spermatophyta</taxon>
        <taxon>Magnoliopsida</taxon>
        <taxon>eudicotyledons</taxon>
        <taxon>Gunneridae</taxon>
        <taxon>Pentapetalae</taxon>
        <taxon>rosids</taxon>
        <taxon>fabids</taxon>
        <taxon>Celastrales</taxon>
        <taxon>Celastraceae</taxon>
        <taxon>Tripterygium</taxon>
    </lineage>
</organism>
<sequence length="651" mass="74554">MGESVSVVSPSEAAAGKGVYMRWEEVAVSSDKGKREVRYYLKRRDGVSDLAIIGKEKSLRHMSYRYAIPNSSYLSKAPFLKLKSRREVIDWLDYIVSDFKPHKSSFLAGVHFNNANACGLDALRFKDTRLRKLGHCTKEFLWLGTPWTCRKRRKHYISFHRNGVKISVYDFVYVLAEEDKRLVAYLEDLYEDSKGNKMVVVRWFHKIDEVGILLPRNFNDREIFSSLCLQDLSIECIDGLATVLSPQHFEEFVNDAAHTLLEPFVCSRQFDNDDVQPFDITQVKGYWRQEILRYMYNRSPGNSHENFQLTDKGLRIEGVVSDTSGIRPKKRCYPSKDDEVRDSKNSMNAAVLNTQDINPCYLNVGSHVEVLCQDSGMRGCWFRALIIKKRKDKVKVRYQDVQDAADEVKKLEEWILASRIADPDILSIRIYGRSIIRPLPRSIEGGVSWLASVGTSVDAWLHDGWWEGIVVLNESEDRIHVHFPGEKRESVFGHGNLRHSREWLGNGWTALKERPDIVSNLLSQTEQELPAIVSCDVQVEICDSKQVSVDSGNKKAQELKVVFDLTKDDSLSQLRWKSSRKRRRGSGTSVRKLHCDESDDKSNSQVVESHACERFLISSPLEVDHENCKYLGDSLFSTSVLPPLTSLVMSR</sequence>
<feature type="region of interest" description="Disordered" evidence="1">
    <location>
        <begin position="576"/>
        <end position="597"/>
    </location>
</feature>
<comment type="caution">
    <text evidence="3">The sequence shown here is derived from an EMBL/GenBank/DDBJ whole genome shotgun (WGS) entry which is preliminary data.</text>
</comment>
<dbReference type="Pfam" id="PF01426">
    <property type="entry name" value="BAH"/>
    <property type="match status" value="1"/>
</dbReference>
<evidence type="ECO:0000313" key="4">
    <source>
        <dbReference type="Proteomes" id="UP000593562"/>
    </source>
</evidence>
<dbReference type="OrthoDB" id="1883212at2759"/>
<feature type="domain" description="BAH" evidence="2">
    <location>
        <begin position="164"/>
        <end position="281"/>
    </location>
</feature>
<dbReference type="Proteomes" id="UP000593562">
    <property type="component" value="Unassembled WGS sequence"/>
</dbReference>
<dbReference type="InterPro" id="IPR008395">
    <property type="entry name" value="Agenet-like_dom"/>
</dbReference>
<gene>
    <name evidence="3" type="ORF">HS088_TW22G01454</name>
</gene>
<dbReference type="InParanoid" id="A0A7J7C1L3"/>
<dbReference type="Gene3D" id="2.30.30.490">
    <property type="match status" value="1"/>
</dbReference>
<dbReference type="InterPro" id="IPR014002">
    <property type="entry name" value="Agenet_dom_plant"/>
</dbReference>
<dbReference type="EMBL" id="JAAARO010000022">
    <property type="protein sequence ID" value="KAF5727757.1"/>
    <property type="molecule type" value="Genomic_DNA"/>
</dbReference>
<dbReference type="GO" id="GO:0003682">
    <property type="term" value="F:chromatin binding"/>
    <property type="evidence" value="ECO:0007669"/>
    <property type="project" value="InterPro"/>
</dbReference>
<proteinExistence type="predicted"/>
<dbReference type="SMART" id="SM00743">
    <property type="entry name" value="Agenet"/>
    <property type="match status" value="2"/>
</dbReference>
<accession>A0A7J7C1L3</accession>
<dbReference type="Pfam" id="PF05641">
    <property type="entry name" value="Agenet"/>
    <property type="match status" value="1"/>
</dbReference>
<evidence type="ECO:0000259" key="2">
    <source>
        <dbReference type="PROSITE" id="PS51038"/>
    </source>
</evidence>
<dbReference type="InterPro" id="IPR043151">
    <property type="entry name" value="BAH_sf"/>
</dbReference>
<dbReference type="PANTHER" id="PTHR31917:SF58">
    <property type="entry name" value="AGENET AND BROMO-ADJACENT HOMOLOGY (BAH) DOMAIN-CONTAINING PROTEIN"/>
    <property type="match status" value="1"/>
</dbReference>
<dbReference type="PROSITE" id="PS51038">
    <property type="entry name" value="BAH"/>
    <property type="match status" value="1"/>
</dbReference>
<keyword evidence="4" id="KW-1185">Reference proteome</keyword>
<dbReference type="PANTHER" id="PTHR31917">
    <property type="entry name" value="AGENET DOMAIN-CONTAINING PROTEIN-RELATED"/>
    <property type="match status" value="1"/>
</dbReference>
<dbReference type="AlphaFoldDB" id="A0A7J7C1L3"/>
<evidence type="ECO:0000256" key="1">
    <source>
        <dbReference type="SAM" id="MobiDB-lite"/>
    </source>
</evidence>
<name>A0A7J7C1L3_TRIWF</name>
<dbReference type="SMART" id="SM00439">
    <property type="entry name" value="BAH"/>
    <property type="match status" value="1"/>
</dbReference>
<dbReference type="FunCoup" id="A0A7J7C1L3">
    <property type="interactions" value="2051"/>
</dbReference>
<evidence type="ECO:0000313" key="3">
    <source>
        <dbReference type="EMBL" id="KAF5727757.1"/>
    </source>
</evidence>
<reference evidence="3 4" key="1">
    <citation type="journal article" date="2020" name="Nat. Commun.">
        <title>Genome of Tripterygium wilfordii and identification of cytochrome P450 involved in triptolide biosynthesis.</title>
        <authorList>
            <person name="Tu L."/>
            <person name="Su P."/>
            <person name="Zhang Z."/>
            <person name="Gao L."/>
            <person name="Wang J."/>
            <person name="Hu T."/>
            <person name="Zhou J."/>
            <person name="Zhang Y."/>
            <person name="Zhao Y."/>
            <person name="Liu Y."/>
            <person name="Song Y."/>
            <person name="Tong Y."/>
            <person name="Lu Y."/>
            <person name="Yang J."/>
            <person name="Xu C."/>
            <person name="Jia M."/>
            <person name="Peters R.J."/>
            <person name="Huang L."/>
            <person name="Gao W."/>
        </authorList>
    </citation>
    <scope>NUCLEOTIDE SEQUENCE [LARGE SCALE GENOMIC DNA]</scope>
    <source>
        <strain evidence="4">cv. XIE 37</strain>
        <tissue evidence="3">Leaf</tissue>
    </source>
</reference>